<evidence type="ECO:0000256" key="1">
    <source>
        <dbReference type="SAM" id="SignalP"/>
    </source>
</evidence>
<evidence type="ECO:0008006" key="4">
    <source>
        <dbReference type="Google" id="ProtNLM"/>
    </source>
</evidence>
<evidence type="ECO:0000313" key="3">
    <source>
        <dbReference type="Proteomes" id="UP000193577"/>
    </source>
</evidence>
<proteinExistence type="predicted"/>
<dbReference type="AlphaFoldDB" id="A0AA91PBM7"/>
<gene>
    <name evidence="2" type="ORF">B8W67_18615</name>
</gene>
<dbReference type="Proteomes" id="UP000193577">
    <property type="component" value="Unassembled WGS sequence"/>
</dbReference>
<feature type="signal peptide" evidence="1">
    <location>
        <begin position="1"/>
        <end position="25"/>
    </location>
</feature>
<name>A0AA91PBM7_9MYCO</name>
<comment type="caution">
    <text evidence="2">The sequence shown here is derived from an EMBL/GenBank/DDBJ whole genome shotgun (WGS) entry which is preliminary data.</text>
</comment>
<accession>A0AA91PBM7</accession>
<keyword evidence="1" id="KW-0732">Signal</keyword>
<organism evidence="2 3">
    <name type="scientific">Mycolicibacillus koreensis</name>
    <dbReference type="NCBI Taxonomy" id="1069220"/>
    <lineage>
        <taxon>Bacteria</taxon>
        <taxon>Bacillati</taxon>
        <taxon>Actinomycetota</taxon>
        <taxon>Actinomycetes</taxon>
        <taxon>Mycobacteriales</taxon>
        <taxon>Mycobacteriaceae</taxon>
        <taxon>Mycolicibacillus</taxon>
    </lineage>
</organism>
<keyword evidence="3" id="KW-1185">Reference proteome</keyword>
<reference evidence="2 3" key="1">
    <citation type="submission" date="2017-04" db="EMBL/GenBank/DDBJ databases">
        <title>The new phylogeny of genus Mycobacterium.</title>
        <authorList>
            <person name="Tortoli E."/>
            <person name="Trovato A."/>
            <person name="Cirillo D.M."/>
        </authorList>
    </citation>
    <scope>NUCLEOTIDE SEQUENCE [LARGE SCALE GENOMIC DNA]</scope>
    <source>
        <strain evidence="2 3">KCTC 19819</strain>
    </source>
</reference>
<feature type="chain" id="PRO_5041658694" description="Secreted protein" evidence="1">
    <location>
        <begin position="26"/>
        <end position="195"/>
    </location>
</feature>
<sequence length="195" mass="21562">MTGYLVPTASVITALLIAAAEPAWADPTADEIAPPLPAVVATPSNWQPKFPFPYDQTRDEITDADITAVREMCQWFAAQYDTLTTQIDNFNNALIRYNGDYSAGSNQQIADAVTANIDRSVAYLTPRAQALTQSVNHAGDLYFPMYGAKSFHLLWQHLSNVSAGIRGRQPAWFVGPSFQRAMRWGSDIHRSHVCD</sequence>
<evidence type="ECO:0000313" key="2">
    <source>
        <dbReference type="EMBL" id="OSC26257.1"/>
    </source>
</evidence>
<dbReference type="EMBL" id="NCXO01000064">
    <property type="protein sequence ID" value="OSC26257.1"/>
    <property type="molecule type" value="Genomic_DNA"/>
</dbReference>
<protein>
    <recommendedName>
        <fullName evidence="4">Secreted protein</fullName>
    </recommendedName>
</protein>